<evidence type="ECO:0000259" key="10">
    <source>
        <dbReference type="SMART" id="SM00856"/>
    </source>
</evidence>
<evidence type="ECO:0000256" key="9">
    <source>
        <dbReference type="RuleBase" id="RU000589"/>
    </source>
</evidence>
<dbReference type="InterPro" id="IPR006501">
    <property type="entry name" value="Pectinesterase_inhib_dom"/>
</dbReference>
<dbReference type="PROSITE" id="PS00503">
    <property type="entry name" value="PECTINESTERASE_2"/>
    <property type="match status" value="1"/>
</dbReference>
<dbReference type="NCBIfam" id="TIGR01614">
    <property type="entry name" value="PME_inhib"/>
    <property type="match status" value="1"/>
</dbReference>
<feature type="domain" description="Pectinesterase inhibitor" evidence="10">
    <location>
        <begin position="25"/>
        <end position="178"/>
    </location>
</feature>
<keyword evidence="12" id="KW-1185">Reference proteome</keyword>
<evidence type="ECO:0000256" key="6">
    <source>
        <dbReference type="ARBA" id="ARBA00022801"/>
    </source>
</evidence>
<dbReference type="GO" id="GO:0042545">
    <property type="term" value="P:cell wall modification"/>
    <property type="evidence" value="ECO:0007669"/>
    <property type="project" value="UniProtKB-UniRule"/>
</dbReference>
<proteinExistence type="inferred from homology"/>
<dbReference type="Gramene" id="Manes.09G173600.1.v8.1">
    <property type="protein sequence ID" value="Manes.09G173600.1.v8.1.CDS"/>
    <property type="gene ID" value="Manes.09G173600.v8.1"/>
</dbReference>
<feature type="signal peptide" evidence="9">
    <location>
        <begin position="1"/>
        <end position="21"/>
    </location>
</feature>
<dbReference type="FunFam" id="2.160.20.10:FF:000001">
    <property type="entry name" value="Pectinesterase"/>
    <property type="match status" value="1"/>
</dbReference>
<evidence type="ECO:0000256" key="8">
    <source>
        <dbReference type="PROSITE-ProRule" id="PRU10040"/>
    </source>
</evidence>
<dbReference type="GO" id="GO:0045490">
    <property type="term" value="P:pectin catabolic process"/>
    <property type="evidence" value="ECO:0007669"/>
    <property type="project" value="UniProtKB-UniRule"/>
</dbReference>
<protein>
    <recommendedName>
        <fullName evidence="9">Pectinesterase</fullName>
        <ecNumber evidence="9">3.1.1.11</ecNumber>
    </recommendedName>
</protein>
<dbReference type="SUPFAM" id="SSF51126">
    <property type="entry name" value="Pectin lyase-like"/>
    <property type="match status" value="1"/>
</dbReference>
<keyword evidence="5" id="KW-0134">Cell wall</keyword>
<dbReference type="Pfam" id="PF04043">
    <property type="entry name" value="PMEI"/>
    <property type="match status" value="1"/>
</dbReference>
<evidence type="ECO:0000256" key="7">
    <source>
        <dbReference type="ARBA" id="ARBA00023085"/>
    </source>
</evidence>
<gene>
    <name evidence="11" type="ORF">MANES_09G173600v8</name>
</gene>
<comment type="caution">
    <text evidence="11">The sequence shown here is derived from an EMBL/GenBank/DDBJ whole genome shotgun (WGS) entry which is preliminary data.</text>
</comment>
<dbReference type="InterPro" id="IPR011050">
    <property type="entry name" value="Pectin_lyase_fold/virulence"/>
</dbReference>
<dbReference type="CDD" id="cd15798">
    <property type="entry name" value="PMEI-like_3"/>
    <property type="match status" value="1"/>
</dbReference>
<evidence type="ECO:0000313" key="12">
    <source>
        <dbReference type="Proteomes" id="UP000091857"/>
    </source>
</evidence>
<dbReference type="Pfam" id="PF01095">
    <property type="entry name" value="Pectinesterase"/>
    <property type="match status" value="1"/>
</dbReference>
<dbReference type="InterPro" id="IPR012334">
    <property type="entry name" value="Pectin_lyas_fold"/>
</dbReference>
<evidence type="ECO:0000256" key="4">
    <source>
        <dbReference type="ARBA" id="ARBA00007786"/>
    </source>
</evidence>
<comment type="similarity">
    <text evidence="4">In the C-terminal section; belongs to the pectinesterase family.</text>
</comment>
<evidence type="ECO:0000256" key="2">
    <source>
        <dbReference type="ARBA" id="ARBA00005184"/>
    </source>
</evidence>
<dbReference type="GO" id="GO:0030599">
    <property type="term" value="F:pectinesterase activity"/>
    <property type="evidence" value="ECO:0000318"/>
    <property type="project" value="GO_Central"/>
</dbReference>
<keyword evidence="9" id="KW-0732">Signal</keyword>
<dbReference type="PANTHER" id="PTHR31707">
    <property type="entry name" value="PECTINESTERASE"/>
    <property type="match status" value="1"/>
</dbReference>
<dbReference type="AlphaFoldDB" id="A0A2C9VBM5"/>
<evidence type="ECO:0000256" key="3">
    <source>
        <dbReference type="ARBA" id="ARBA00006027"/>
    </source>
</evidence>
<dbReference type="STRING" id="3983.A0A2C9VBM5"/>
<comment type="subcellular location">
    <subcellularLocation>
        <location evidence="1">Secreted</location>
        <location evidence="1">Cell wall</location>
    </subcellularLocation>
</comment>
<dbReference type="SUPFAM" id="SSF101148">
    <property type="entry name" value="Plant invertase/pectin methylesterase inhibitor"/>
    <property type="match status" value="1"/>
</dbReference>
<keyword evidence="6 9" id="KW-0378">Hydrolase</keyword>
<dbReference type="OrthoDB" id="2019149at2759"/>
<dbReference type="Proteomes" id="UP000091857">
    <property type="component" value="Chromosome 9"/>
</dbReference>
<evidence type="ECO:0000256" key="5">
    <source>
        <dbReference type="ARBA" id="ARBA00022512"/>
    </source>
</evidence>
<dbReference type="GO" id="GO:0046910">
    <property type="term" value="F:pectinesterase inhibitor activity"/>
    <property type="evidence" value="ECO:0000318"/>
    <property type="project" value="GO_Central"/>
</dbReference>
<dbReference type="Gene3D" id="1.20.140.40">
    <property type="entry name" value="Invertase/pectin methylesterase inhibitor family protein"/>
    <property type="match status" value="1"/>
</dbReference>
<evidence type="ECO:0000313" key="11">
    <source>
        <dbReference type="EMBL" id="OAY42357.1"/>
    </source>
</evidence>
<accession>A0A2C9VBM5</accession>
<feature type="active site" evidence="8">
    <location>
        <position position="387"/>
    </location>
</feature>
<name>A0A2C9VBM5_MANES</name>
<dbReference type="SMART" id="SM00856">
    <property type="entry name" value="PMEI"/>
    <property type="match status" value="1"/>
</dbReference>
<dbReference type="EMBL" id="CM004395">
    <property type="protein sequence ID" value="OAY42357.1"/>
    <property type="molecule type" value="Genomic_DNA"/>
</dbReference>
<comment type="similarity">
    <text evidence="3">In the N-terminal section; belongs to the PMEI family.</text>
</comment>
<dbReference type="EC" id="3.1.1.11" evidence="9"/>
<dbReference type="InterPro" id="IPR000070">
    <property type="entry name" value="Pectinesterase_cat"/>
</dbReference>
<dbReference type="InterPro" id="IPR035513">
    <property type="entry name" value="Invertase/methylesterase_inhib"/>
</dbReference>
<feature type="chain" id="PRO_5011810443" description="Pectinesterase" evidence="9">
    <location>
        <begin position="22"/>
        <end position="549"/>
    </location>
</feature>
<dbReference type="OMA" id="SNVCRYA"/>
<sequence length="549" mass="60062">MASKFSAIPLLLILFFSLSHARFSPIFTSPETLCNSTPHPSFCKSSLPYNNPGTIHDYAKVSISQSLTNARNFLSLVQYYLTLPSTSYESTIRALEDCQFLAQLNIDSLSYAFETIDNSYDLPGSHSDDLLTLLSATLTNVETCLDGLQSTASASSILKAFSAPLSNGTQCYSVSLSLFRGGWVPKTAEGRLLTERKSINFPNFEKGARKFLPLQSTNGRKLLERFTDGVSVSKMVVVNPYGNGDFATITDAVNSAPNNTGSGDGYFVIYVVAGVYNEYVSIPKNKKYLMMIGDGINQTIITGNRSVVDGWTTFNSSTFAVVGKGFVAVNITFQNTAGAIKHQAVAVRNGADLSAFYNCSFEGYQDTLYTHSLRQFYRDCEIYGTIDYIFGNAAVVFQNCKIYSRLPLSGQFNTVTAQGRTDPNQNTGTSIQNCSILAAEDLASSNGTTKSYLGRPWKEYSRTVVMQSFIDSLIDPSGWAPWSGDFALDTLYYAEFDNTGPGSKTTERVTWPGYHLINATDAANFTVSNFTQGDVWLPATGVPYFDGLL</sequence>
<keyword evidence="5" id="KW-0964">Secreted</keyword>
<comment type="catalytic activity">
    <reaction evidence="9">
        <text>[(1-&gt;4)-alpha-D-galacturonosyl methyl ester](n) + n H2O = [(1-&gt;4)-alpha-D-galacturonosyl](n) + n methanol + n H(+)</text>
        <dbReference type="Rhea" id="RHEA:22380"/>
        <dbReference type="Rhea" id="RHEA-COMP:14570"/>
        <dbReference type="Rhea" id="RHEA-COMP:14573"/>
        <dbReference type="ChEBI" id="CHEBI:15377"/>
        <dbReference type="ChEBI" id="CHEBI:15378"/>
        <dbReference type="ChEBI" id="CHEBI:17790"/>
        <dbReference type="ChEBI" id="CHEBI:140522"/>
        <dbReference type="ChEBI" id="CHEBI:140523"/>
        <dbReference type="EC" id="3.1.1.11"/>
    </reaction>
</comment>
<reference evidence="12" key="1">
    <citation type="journal article" date="2016" name="Nat. Biotechnol.">
        <title>Sequencing wild and cultivated cassava and related species reveals extensive interspecific hybridization and genetic diversity.</title>
        <authorList>
            <person name="Bredeson J.V."/>
            <person name="Lyons J.B."/>
            <person name="Prochnik S.E."/>
            <person name="Wu G.A."/>
            <person name="Ha C.M."/>
            <person name="Edsinger-Gonzales E."/>
            <person name="Grimwood J."/>
            <person name="Schmutz J."/>
            <person name="Rabbi I.Y."/>
            <person name="Egesi C."/>
            <person name="Nauluvula P."/>
            <person name="Lebot V."/>
            <person name="Ndunguru J."/>
            <person name="Mkamilo G."/>
            <person name="Bart R.S."/>
            <person name="Setter T.L."/>
            <person name="Gleadow R.M."/>
            <person name="Kulakow P."/>
            <person name="Ferguson M.E."/>
            <person name="Rounsley S."/>
            <person name="Rokhsar D.S."/>
        </authorList>
    </citation>
    <scope>NUCLEOTIDE SEQUENCE [LARGE SCALE GENOMIC DNA]</scope>
    <source>
        <strain evidence="12">cv. AM560-2</strain>
    </source>
</reference>
<dbReference type="InterPro" id="IPR033131">
    <property type="entry name" value="Pectinesterase_Asp_AS"/>
</dbReference>
<evidence type="ECO:0000256" key="1">
    <source>
        <dbReference type="ARBA" id="ARBA00004191"/>
    </source>
</evidence>
<dbReference type="Gene3D" id="2.160.20.10">
    <property type="entry name" value="Single-stranded right-handed beta-helix, Pectin lyase-like"/>
    <property type="match status" value="1"/>
</dbReference>
<keyword evidence="7 9" id="KW-0063">Aspartyl esterase</keyword>
<comment type="pathway">
    <text evidence="2 9">Glycan metabolism; pectin degradation; 2-dehydro-3-deoxy-D-gluconate from pectin: step 1/5.</text>
</comment>
<organism evidence="11 12">
    <name type="scientific">Manihot esculenta</name>
    <name type="common">Cassava</name>
    <name type="synonym">Jatropha manihot</name>
    <dbReference type="NCBI Taxonomy" id="3983"/>
    <lineage>
        <taxon>Eukaryota</taxon>
        <taxon>Viridiplantae</taxon>
        <taxon>Streptophyta</taxon>
        <taxon>Embryophyta</taxon>
        <taxon>Tracheophyta</taxon>
        <taxon>Spermatophyta</taxon>
        <taxon>Magnoliopsida</taxon>
        <taxon>eudicotyledons</taxon>
        <taxon>Gunneridae</taxon>
        <taxon>Pentapetalae</taxon>
        <taxon>rosids</taxon>
        <taxon>fabids</taxon>
        <taxon>Malpighiales</taxon>
        <taxon>Euphorbiaceae</taxon>
        <taxon>Crotonoideae</taxon>
        <taxon>Manihoteae</taxon>
        <taxon>Manihot</taxon>
    </lineage>
</organism>
<dbReference type="UniPathway" id="UPA00545">
    <property type="reaction ID" value="UER00823"/>
</dbReference>